<proteinExistence type="predicted"/>
<feature type="domain" description="Transposase Tc1-like" evidence="2">
    <location>
        <begin position="28"/>
        <end position="91"/>
    </location>
</feature>
<gene>
    <name evidence="3" type="ORF">M9458_051061</name>
</gene>
<evidence type="ECO:0000259" key="2">
    <source>
        <dbReference type="Pfam" id="PF01498"/>
    </source>
</evidence>
<reference evidence="3 4" key="1">
    <citation type="submission" date="2024-05" db="EMBL/GenBank/DDBJ databases">
        <title>Genome sequencing and assembly of Indian major carp, Cirrhinus mrigala (Hamilton, 1822).</title>
        <authorList>
            <person name="Mohindra V."/>
            <person name="Chowdhury L.M."/>
            <person name="Lal K."/>
            <person name="Jena J.K."/>
        </authorList>
    </citation>
    <scope>NUCLEOTIDE SEQUENCE [LARGE SCALE GENOMIC DNA]</scope>
    <source>
        <strain evidence="3">CM1030</strain>
        <tissue evidence="3">Blood</tissue>
    </source>
</reference>
<sequence>MKQQENPQNEMGLQVQNGNPRVPTQQQERNKRNTPRALQNDLQQASGVYFSDQTVSIKLHKGSMRARHLLVGPVLKAKHCAAGLAYTGEHLLRC</sequence>
<dbReference type="Pfam" id="PF01498">
    <property type="entry name" value="HTH_Tnp_Tc3_2"/>
    <property type="match status" value="1"/>
</dbReference>
<protein>
    <recommendedName>
        <fullName evidence="2">Transposase Tc1-like domain-containing protein</fullName>
    </recommendedName>
</protein>
<organism evidence="3 4">
    <name type="scientific">Cirrhinus mrigala</name>
    <name type="common">Mrigala</name>
    <dbReference type="NCBI Taxonomy" id="683832"/>
    <lineage>
        <taxon>Eukaryota</taxon>
        <taxon>Metazoa</taxon>
        <taxon>Chordata</taxon>
        <taxon>Craniata</taxon>
        <taxon>Vertebrata</taxon>
        <taxon>Euteleostomi</taxon>
        <taxon>Actinopterygii</taxon>
        <taxon>Neopterygii</taxon>
        <taxon>Teleostei</taxon>
        <taxon>Ostariophysi</taxon>
        <taxon>Cypriniformes</taxon>
        <taxon>Cyprinidae</taxon>
        <taxon>Labeoninae</taxon>
        <taxon>Labeonini</taxon>
        <taxon>Cirrhinus</taxon>
    </lineage>
</organism>
<evidence type="ECO:0000256" key="1">
    <source>
        <dbReference type="SAM" id="MobiDB-lite"/>
    </source>
</evidence>
<keyword evidence="4" id="KW-1185">Reference proteome</keyword>
<name>A0ABD0MXA1_CIRMR</name>
<feature type="compositionally biased region" description="Polar residues" evidence="1">
    <location>
        <begin position="1"/>
        <end position="27"/>
    </location>
</feature>
<dbReference type="EMBL" id="JAMKFB020000088">
    <property type="protein sequence ID" value="KAL0153630.1"/>
    <property type="molecule type" value="Genomic_DNA"/>
</dbReference>
<evidence type="ECO:0000313" key="3">
    <source>
        <dbReference type="EMBL" id="KAL0153630.1"/>
    </source>
</evidence>
<comment type="caution">
    <text evidence="3">The sequence shown here is derived from an EMBL/GenBank/DDBJ whole genome shotgun (WGS) entry which is preliminary data.</text>
</comment>
<feature type="compositionally biased region" description="Polar residues" evidence="1">
    <location>
        <begin position="36"/>
        <end position="45"/>
    </location>
</feature>
<feature type="region of interest" description="Disordered" evidence="1">
    <location>
        <begin position="1"/>
        <end position="45"/>
    </location>
</feature>
<dbReference type="InterPro" id="IPR002492">
    <property type="entry name" value="Transposase_Tc1-like"/>
</dbReference>
<dbReference type="Proteomes" id="UP001529510">
    <property type="component" value="Unassembled WGS sequence"/>
</dbReference>
<dbReference type="AlphaFoldDB" id="A0ABD0MXA1"/>
<feature type="non-terminal residue" evidence="3">
    <location>
        <position position="94"/>
    </location>
</feature>
<evidence type="ECO:0000313" key="4">
    <source>
        <dbReference type="Proteomes" id="UP001529510"/>
    </source>
</evidence>
<accession>A0ABD0MXA1</accession>